<protein>
    <submittedName>
        <fullName evidence="1">Uncharacterized protein</fullName>
    </submittedName>
</protein>
<proteinExistence type="predicted"/>
<evidence type="ECO:0000313" key="1">
    <source>
        <dbReference type="EMBL" id="AEW01363.1"/>
    </source>
</evidence>
<sequence>MKIKVSKSLEMLSGKVLFPEKPEKPIILLPG</sequence>
<dbReference type="KEGG" id="nko:Niako_5124"/>
<dbReference type="AlphaFoldDB" id="G8TB16"/>
<dbReference type="STRING" id="700598.Niako_5124"/>
<organism evidence="1 2">
    <name type="scientific">Niastella koreensis (strain DSM 17620 / KACC 11465 / NBRC 106392 / GR20-10)</name>
    <dbReference type="NCBI Taxonomy" id="700598"/>
    <lineage>
        <taxon>Bacteria</taxon>
        <taxon>Pseudomonadati</taxon>
        <taxon>Bacteroidota</taxon>
        <taxon>Chitinophagia</taxon>
        <taxon>Chitinophagales</taxon>
        <taxon>Chitinophagaceae</taxon>
        <taxon>Niastella</taxon>
    </lineage>
</organism>
<accession>G8TB16</accession>
<dbReference type="EMBL" id="CP003178">
    <property type="protein sequence ID" value="AEW01363.1"/>
    <property type="molecule type" value="Genomic_DNA"/>
</dbReference>
<gene>
    <name evidence="1" type="ordered locus">Niako_5124</name>
</gene>
<reference evidence="1 2" key="1">
    <citation type="submission" date="2011-12" db="EMBL/GenBank/DDBJ databases">
        <title>The complete genome of Niastella koreensis GR20-10.</title>
        <authorList>
            <consortium name="US DOE Joint Genome Institute (JGI-PGF)"/>
            <person name="Lucas S."/>
            <person name="Han J."/>
            <person name="Lapidus A."/>
            <person name="Bruce D."/>
            <person name="Goodwin L."/>
            <person name="Pitluck S."/>
            <person name="Peters L."/>
            <person name="Kyrpides N."/>
            <person name="Mavromatis K."/>
            <person name="Ivanova N."/>
            <person name="Mikhailova N."/>
            <person name="Davenport K."/>
            <person name="Saunders E."/>
            <person name="Detter J.C."/>
            <person name="Tapia R."/>
            <person name="Han C."/>
            <person name="Land M."/>
            <person name="Hauser L."/>
            <person name="Markowitz V."/>
            <person name="Cheng J.-F."/>
            <person name="Hugenholtz P."/>
            <person name="Woyke T."/>
            <person name="Wu D."/>
            <person name="Tindall B."/>
            <person name="Pomrenke H."/>
            <person name="Brambilla E."/>
            <person name="Klenk H.-P."/>
            <person name="Eisen J.A."/>
        </authorList>
    </citation>
    <scope>NUCLEOTIDE SEQUENCE [LARGE SCALE GENOMIC DNA]</scope>
    <source>
        <strain evidence="2">DSM 17620 / KACC 11465 / NBRC 106392 / GR20-10</strain>
    </source>
</reference>
<dbReference type="Proteomes" id="UP000005438">
    <property type="component" value="Chromosome"/>
</dbReference>
<evidence type="ECO:0000313" key="2">
    <source>
        <dbReference type="Proteomes" id="UP000005438"/>
    </source>
</evidence>
<dbReference type="HOGENOM" id="CLU_3397569_0_0_10"/>
<name>G8TB16_NIAKG</name>